<dbReference type="NCBIfam" id="TIGR00073">
    <property type="entry name" value="hypB"/>
    <property type="match status" value="1"/>
</dbReference>
<reference evidence="9 10" key="1">
    <citation type="submission" date="2019-02" db="EMBL/GenBank/DDBJ databases">
        <title>Deep-cultivation of Planctomycetes and their phenomic and genomic characterization uncovers novel biology.</title>
        <authorList>
            <person name="Wiegand S."/>
            <person name="Jogler M."/>
            <person name="Boedeker C."/>
            <person name="Pinto D."/>
            <person name="Vollmers J."/>
            <person name="Rivas-Marin E."/>
            <person name="Kohn T."/>
            <person name="Peeters S.H."/>
            <person name="Heuer A."/>
            <person name="Rast P."/>
            <person name="Oberbeckmann S."/>
            <person name="Bunk B."/>
            <person name="Jeske O."/>
            <person name="Meyerdierks A."/>
            <person name="Storesund J.E."/>
            <person name="Kallscheuer N."/>
            <person name="Luecker S."/>
            <person name="Lage O.M."/>
            <person name="Pohl T."/>
            <person name="Merkel B.J."/>
            <person name="Hornburger P."/>
            <person name="Mueller R.-W."/>
            <person name="Bruemmer F."/>
            <person name="Labrenz M."/>
            <person name="Spormann A.M."/>
            <person name="Op den Camp H."/>
            <person name="Overmann J."/>
            <person name="Amann R."/>
            <person name="Jetten M.S.M."/>
            <person name="Mascher T."/>
            <person name="Medema M.H."/>
            <person name="Devos D.P."/>
            <person name="Kaster A.-K."/>
            <person name="Ovreas L."/>
            <person name="Rohde M."/>
            <person name="Galperin M.Y."/>
            <person name="Jogler C."/>
        </authorList>
    </citation>
    <scope>NUCLEOTIDE SEQUENCE [LARGE SCALE GENOMIC DNA]</scope>
    <source>
        <strain evidence="9 10">Pan216</strain>
    </source>
</reference>
<dbReference type="SUPFAM" id="SSF52540">
    <property type="entry name" value="P-loop containing nucleoside triphosphate hydrolases"/>
    <property type="match status" value="1"/>
</dbReference>
<keyword evidence="10" id="KW-1185">Reference proteome</keyword>
<comment type="similarity">
    <text evidence="1">Belongs to the SIMIBI class G3E GTPase family. HypB/HupM subfamily.</text>
</comment>
<evidence type="ECO:0000256" key="5">
    <source>
        <dbReference type="ARBA" id="ARBA00022801"/>
    </source>
</evidence>
<dbReference type="Proteomes" id="UP000317093">
    <property type="component" value="Chromosome"/>
</dbReference>
<dbReference type="GO" id="GO:0016151">
    <property type="term" value="F:nickel cation binding"/>
    <property type="evidence" value="ECO:0007669"/>
    <property type="project" value="InterPro"/>
</dbReference>
<dbReference type="PIRSF" id="PIRSF005624">
    <property type="entry name" value="Ni-bind_GTPase"/>
    <property type="match status" value="1"/>
</dbReference>
<proteinExistence type="inferred from homology"/>
<accession>A0A518BBU3</accession>
<evidence type="ECO:0000259" key="8">
    <source>
        <dbReference type="Pfam" id="PF02492"/>
    </source>
</evidence>
<dbReference type="RefSeq" id="WP_145262615.1">
    <property type="nucleotide sequence ID" value="NZ_CP036279.1"/>
</dbReference>
<keyword evidence="6" id="KW-0862">Zinc</keyword>
<protein>
    <submittedName>
        <fullName evidence="9">Hydrogenase isoenzymes nickel incorporation protein HypB</fullName>
    </submittedName>
</protein>
<dbReference type="CDD" id="cd05390">
    <property type="entry name" value="HypB"/>
    <property type="match status" value="1"/>
</dbReference>
<evidence type="ECO:0000313" key="10">
    <source>
        <dbReference type="Proteomes" id="UP000317093"/>
    </source>
</evidence>
<evidence type="ECO:0000256" key="4">
    <source>
        <dbReference type="ARBA" id="ARBA00022741"/>
    </source>
</evidence>
<keyword evidence="2" id="KW-0533">Nickel</keyword>
<dbReference type="GO" id="GO:0003924">
    <property type="term" value="F:GTPase activity"/>
    <property type="evidence" value="ECO:0007669"/>
    <property type="project" value="InterPro"/>
</dbReference>
<dbReference type="Pfam" id="PF02492">
    <property type="entry name" value="cobW"/>
    <property type="match status" value="1"/>
</dbReference>
<name>A0A518BBU3_9BACT</name>
<dbReference type="KEGG" id="knv:Pan216_53070"/>
<dbReference type="GO" id="GO:0008270">
    <property type="term" value="F:zinc ion binding"/>
    <property type="evidence" value="ECO:0007669"/>
    <property type="project" value="TreeGrafter"/>
</dbReference>
<dbReference type="PANTHER" id="PTHR30134:SF2">
    <property type="entry name" value="HYDROGENASE MATURATION FACTOR HYPB"/>
    <property type="match status" value="1"/>
</dbReference>
<evidence type="ECO:0000256" key="7">
    <source>
        <dbReference type="ARBA" id="ARBA00023134"/>
    </source>
</evidence>
<keyword evidence="4" id="KW-0547">Nucleotide-binding</keyword>
<gene>
    <name evidence="9" type="primary">hypB</name>
    <name evidence="9" type="ORF">Pan216_53070</name>
</gene>
<evidence type="ECO:0000256" key="1">
    <source>
        <dbReference type="ARBA" id="ARBA00006211"/>
    </source>
</evidence>
<dbReference type="InterPro" id="IPR003495">
    <property type="entry name" value="CobW/HypB/UreG_nucleotide-bd"/>
</dbReference>
<keyword evidence="3" id="KW-0479">Metal-binding</keyword>
<keyword evidence="7" id="KW-0342">GTP-binding</keyword>
<dbReference type="InterPro" id="IPR004392">
    <property type="entry name" value="Hyd_mat_HypB"/>
</dbReference>
<dbReference type="Gene3D" id="3.40.50.300">
    <property type="entry name" value="P-loop containing nucleotide triphosphate hydrolases"/>
    <property type="match status" value="1"/>
</dbReference>
<dbReference type="AlphaFoldDB" id="A0A518BBU3"/>
<evidence type="ECO:0000256" key="2">
    <source>
        <dbReference type="ARBA" id="ARBA00022596"/>
    </source>
</evidence>
<dbReference type="GO" id="GO:0005525">
    <property type="term" value="F:GTP binding"/>
    <property type="evidence" value="ECO:0007669"/>
    <property type="project" value="UniProtKB-KW"/>
</dbReference>
<evidence type="ECO:0000313" key="9">
    <source>
        <dbReference type="EMBL" id="QDU64417.1"/>
    </source>
</evidence>
<evidence type="ECO:0000256" key="6">
    <source>
        <dbReference type="ARBA" id="ARBA00022833"/>
    </source>
</evidence>
<sequence length="231" mass="25388">MKPRILEVRTKILKHNDEIAREMRSDFARRGLFVVNLVSSPGAGKTELLTHTLSRLGRDYRIAAVVGDLATENDARRIATSGAPTKQIETGNICHLEADMVSGAIADWNLDEFDFLFIENVGNLVCPTSFDLGEHLRVLLLSVTEGEDKPLKYPTLINTADVTLITKIDIAEAVGFDADQMKANIQSARPGITMLDVASKRGDGMEAWIDFLVERRAAFLTDDNAVSSARS</sequence>
<dbReference type="EMBL" id="CP036279">
    <property type="protein sequence ID" value="QDU64417.1"/>
    <property type="molecule type" value="Genomic_DNA"/>
</dbReference>
<keyword evidence="5" id="KW-0378">Hydrolase</keyword>
<dbReference type="PANTHER" id="PTHR30134">
    <property type="entry name" value="HYDROGENASE PROTEIN ASSEMBLY PROTEIN, NICKEL CHAPERONE"/>
    <property type="match status" value="1"/>
</dbReference>
<evidence type="ECO:0000256" key="3">
    <source>
        <dbReference type="ARBA" id="ARBA00022723"/>
    </source>
</evidence>
<feature type="domain" description="CobW/HypB/UreG nucleotide-binding" evidence="8">
    <location>
        <begin position="34"/>
        <end position="194"/>
    </location>
</feature>
<dbReference type="GO" id="GO:0051604">
    <property type="term" value="P:protein maturation"/>
    <property type="evidence" value="ECO:0007669"/>
    <property type="project" value="InterPro"/>
</dbReference>
<dbReference type="OrthoDB" id="9802035at2"/>
<organism evidence="9 10">
    <name type="scientific">Kolteria novifilia</name>
    <dbReference type="NCBI Taxonomy" id="2527975"/>
    <lineage>
        <taxon>Bacteria</taxon>
        <taxon>Pseudomonadati</taxon>
        <taxon>Planctomycetota</taxon>
        <taxon>Planctomycetia</taxon>
        <taxon>Kolteriales</taxon>
        <taxon>Kolteriaceae</taxon>
        <taxon>Kolteria</taxon>
    </lineage>
</organism>
<dbReference type="InterPro" id="IPR027417">
    <property type="entry name" value="P-loop_NTPase"/>
</dbReference>